<proteinExistence type="predicted"/>
<gene>
    <name evidence="2" type="ORF">MANT1106_LOCUS4546</name>
</gene>
<evidence type="ECO:0000256" key="1">
    <source>
        <dbReference type="SAM" id="MobiDB-lite"/>
    </source>
</evidence>
<name>A0A7S0X4W0_9CHLO</name>
<dbReference type="SUPFAM" id="SSF50939">
    <property type="entry name" value="Sialidases"/>
    <property type="match status" value="1"/>
</dbReference>
<organism evidence="2">
    <name type="scientific">Mantoniella antarctica</name>
    <dbReference type="NCBI Taxonomy" id="81844"/>
    <lineage>
        <taxon>Eukaryota</taxon>
        <taxon>Viridiplantae</taxon>
        <taxon>Chlorophyta</taxon>
        <taxon>Mamiellophyceae</taxon>
        <taxon>Mamiellales</taxon>
        <taxon>Mamiellaceae</taxon>
        <taxon>Mantoniella</taxon>
    </lineage>
</organism>
<accession>A0A7S0X4W0</accession>
<feature type="region of interest" description="Disordered" evidence="1">
    <location>
        <begin position="240"/>
        <end position="275"/>
    </location>
</feature>
<dbReference type="EMBL" id="HBFC01007973">
    <property type="protein sequence ID" value="CAD8701864.1"/>
    <property type="molecule type" value="Transcribed_RNA"/>
</dbReference>
<sequence>MVDQEVWVDPEDDRRARGGVTYRQTATEDKVGSTTDMGVGWAVTSGAVTGHLAIVFNDHKRGVTETGCRACRTHLHLAVSRDGGATWKLVGVLEDELTNGVRIHYPTVMQVGSQLSVAYTRFYLSSEMGLTIEDQGVKVVHLTFSQHDTELLSRLGKDTVTQRALEAMVDDFIADTSPTKLQRFAELRWPMLTAALAESFEIQSLGGANFLKKKVRLARYTKSKIREQLARLAGVNMTKDGGGDARWSTWRTQSERDGTRAGSVAAAPAKKSKEH</sequence>
<protein>
    <recommendedName>
        <fullName evidence="3">Sialidase domain-containing protein</fullName>
    </recommendedName>
</protein>
<dbReference type="CDD" id="cd15482">
    <property type="entry name" value="Sialidase_non-viral"/>
    <property type="match status" value="1"/>
</dbReference>
<reference evidence="2" key="1">
    <citation type="submission" date="2021-01" db="EMBL/GenBank/DDBJ databases">
        <authorList>
            <person name="Corre E."/>
            <person name="Pelletier E."/>
            <person name="Niang G."/>
            <person name="Scheremetjew M."/>
            <person name="Finn R."/>
            <person name="Kale V."/>
            <person name="Holt S."/>
            <person name="Cochrane G."/>
            <person name="Meng A."/>
            <person name="Brown T."/>
            <person name="Cohen L."/>
        </authorList>
    </citation>
    <scope>NUCLEOTIDE SEQUENCE</scope>
    <source>
        <strain evidence="2">SL-175</strain>
    </source>
</reference>
<evidence type="ECO:0008006" key="3">
    <source>
        <dbReference type="Google" id="ProtNLM"/>
    </source>
</evidence>
<dbReference type="AlphaFoldDB" id="A0A7S0X4W0"/>
<dbReference type="InterPro" id="IPR036278">
    <property type="entry name" value="Sialidase_sf"/>
</dbReference>
<evidence type="ECO:0000313" key="2">
    <source>
        <dbReference type="EMBL" id="CAD8701864.1"/>
    </source>
</evidence>